<feature type="repeat" description="WD" evidence="6">
    <location>
        <begin position="405"/>
        <end position="446"/>
    </location>
</feature>
<reference evidence="9" key="1">
    <citation type="submission" date="2017-03" db="EMBL/GenBank/DDBJ databases">
        <title>Genomes of endolithic fungi from Antarctica.</title>
        <authorList>
            <person name="Coleine C."/>
            <person name="Masonjones S."/>
            <person name="Stajich J.E."/>
        </authorList>
    </citation>
    <scope>NUCLEOTIDE SEQUENCE [LARGE SCALE GENOMIC DNA]</scope>
    <source>
        <strain evidence="9">CCFEE 5527</strain>
    </source>
</reference>
<keyword evidence="1 6" id="KW-0853">WD repeat</keyword>
<dbReference type="GO" id="GO:0005634">
    <property type="term" value="C:nucleus"/>
    <property type="evidence" value="ECO:0007669"/>
    <property type="project" value="TreeGrafter"/>
</dbReference>
<dbReference type="GO" id="GO:0045013">
    <property type="term" value="P:carbon catabolite repression of transcription"/>
    <property type="evidence" value="ECO:0007669"/>
    <property type="project" value="TreeGrafter"/>
</dbReference>
<dbReference type="AlphaFoldDB" id="A0A1V8TIK0"/>
<evidence type="ECO:0000256" key="5">
    <source>
        <dbReference type="ARBA" id="ARBA00038682"/>
    </source>
</evidence>
<accession>A0A1V8TIK0</accession>
<evidence type="ECO:0000256" key="4">
    <source>
        <dbReference type="ARBA" id="ARBA00038107"/>
    </source>
</evidence>
<organism evidence="8 9">
    <name type="scientific">Cryoendolithus antarcticus</name>
    <dbReference type="NCBI Taxonomy" id="1507870"/>
    <lineage>
        <taxon>Eukaryota</taxon>
        <taxon>Fungi</taxon>
        <taxon>Dikarya</taxon>
        <taxon>Ascomycota</taxon>
        <taxon>Pezizomycotina</taxon>
        <taxon>Dothideomycetes</taxon>
        <taxon>Dothideomycetidae</taxon>
        <taxon>Cladosporiales</taxon>
        <taxon>Cladosporiaceae</taxon>
        <taxon>Cryoendolithus</taxon>
    </lineage>
</organism>
<evidence type="ECO:0000256" key="1">
    <source>
        <dbReference type="ARBA" id="ARBA00022574"/>
    </source>
</evidence>
<dbReference type="STRING" id="1507870.A0A1V8TIK0"/>
<evidence type="ECO:0000256" key="2">
    <source>
        <dbReference type="ARBA" id="ARBA00022737"/>
    </source>
</evidence>
<dbReference type="Gene3D" id="2.130.10.10">
    <property type="entry name" value="YVTN repeat-like/Quinoprotein amine dehydrogenase"/>
    <property type="match status" value="1"/>
</dbReference>
<feature type="region of interest" description="Disordered" evidence="7">
    <location>
        <begin position="501"/>
        <end position="524"/>
    </location>
</feature>
<sequence>MFVLPPPPRYPNGQLYTGAPGGALLETNNILKHPTGPEYQLVVGEGTYHLRDDLLLATPPPHPSDAPQPNNNPLATTVAPATAGTKLSTVVLTSRKPPSHNLFRTITGQSAPSNNIQSIQEETQSPRSDAGSISNGFGSSAYYNGTPSFGDSNPALAPLPVKGKKKDERSKPKNNIVKSNSSFVSRVIPHETIAKRLADHAPEGVYAFANVNRAFMWLDLTSPENKTENLTKVLFTKAHATCHDVNKHTQSSAHMDLVLGFNTGDIIWYEPISQKYARLNKNGMINNSPVTSLWWLPNKENYFLASHANGDLVVYDKEKEDADFVPEDASPTENGNGTAAKLPFRVKKSVHSRNQKTNPVAVWHCRPGKITCTAFSPDAVHLAIVTDTGVLTIVDYISERVVFSTRSYYGGFNTTTWSPDGRYVLTGGQDDLVSIWSFAEQAIVARCVGHESWVRDVKFDPWRCDERNYRFGSVGDDCRLLLWDFSVGMLGRPKAMSLRPRGSVAGAPLNRERTTSTMKSSNASTVVEGAPLEAEPEEVVQVAVQGKASVSTLPPVMSKIVDDHPVAWLGFEEGCIITSCDSAHIREWDRPKEGPQEDNASSAGASAA</sequence>
<dbReference type="PANTHER" id="PTHR14107">
    <property type="entry name" value="WD REPEAT PROTEIN"/>
    <property type="match status" value="1"/>
</dbReference>
<feature type="region of interest" description="Disordered" evidence="7">
    <location>
        <begin position="149"/>
        <end position="178"/>
    </location>
</feature>
<dbReference type="InterPro" id="IPR001680">
    <property type="entry name" value="WD40_rpt"/>
</dbReference>
<dbReference type="PANTHER" id="PTHR14107:SF16">
    <property type="entry name" value="AT02583P"/>
    <property type="match status" value="1"/>
</dbReference>
<dbReference type="Proteomes" id="UP000192596">
    <property type="component" value="Unassembled WGS sequence"/>
</dbReference>
<dbReference type="InParanoid" id="A0A1V8TIK0"/>
<feature type="region of interest" description="Disordered" evidence="7">
    <location>
        <begin position="588"/>
        <end position="608"/>
    </location>
</feature>
<dbReference type="SMART" id="SM00320">
    <property type="entry name" value="WD40"/>
    <property type="match status" value="4"/>
</dbReference>
<feature type="compositionally biased region" description="Polar residues" evidence="7">
    <location>
        <begin position="515"/>
        <end position="524"/>
    </location>
</feature>
<feature type="region of interest" description="Disordered" evidence="7">
    <location>
        <begin position="96"/>
        <end position="134"/>
    </location>
</feature>
<evidence type="ECO:0000256" key="6">
    <source>
        <dbReference type="PROSITE-ProRule" id="PRU00221"/>
    </source>
</evidence>
<evidence type="ECO:0000256" key="7">
    <source>
        <dbReference type="SAM" id="MobiDB-lite"/>
    </source>
</evidence>
<dbReference type="InterPro" id="IPR036322">
    <property type="entry name" value="WD40_repeat_dom_sf"/>
</dbReference>
<evidence type="ECO:0000256" key="3">
    <source>
        <dbReference type="ARBA" id="ARBA00037241"/>
    </source>
</evidence>
<comment type="similarity">
    <text evidence="4">Belongs to the WD repeat creC family.</text>
</comment>
<comment type="caution">
    <text evidence="8">The sequence shown here is derived from an EMBL/GenBank/DDBJ whole genome shotgun (WGS) entry which is preliminary data.</text>
</comment>
<proteinExistence type="inferred from homology"/>
<feature type="compositionally biased region" description="Polar residues" evidence="7">
    <location>
        <begin position="598"/>
        <end position="608"/>
    </location>
</feature>
<dbReference type="SUPFAM" id="SSF50978">
    <property type="entry name" value="WD40 repeat-like"/>
    <property type="match status" value="1"/>
</dbReference>
<dbReference type="PROSITE" id="PS50082">
    <property type="entry name" value="WD_REPEATS_2"/>
    <property type="match status" value="1"/>
</dbReference>
<keyword evidence="2" id="KW-0677">Repeat</keyword>
<keyword evidence="9" id="KW-1185">Reference proteome</keyword>
<feature type="compositionally biased region" description="Polar residues" evidence="7">
    <location>
        <begin position="102"/>
        <end position="134"/>
    </location>
</feature>
<name>A0A1V8TIK0_9PEZI</name>
<dbReference type="InterPro" id="IPR051362">
    <property type="entry name" value="WD_repeat_creC_regulators"/>
</dbReference>
<dbReference type="OrthoDB" id="3367at2759"/>
<protein>
    <submittedName>
        <fullName evidence="8">Uncharacterized protein</fullName>
    </submittedName>
</protein>
<dbReference type="InterPro" id="IPR015943">
    <property type="entry name" value="WD40/YVTN_repeat-like_dom_sf"/>
</dbReference>
<evidence type="ECO:0000313" key="8">
    <source>
        <dbReference type="EMBL" id="OQO11190.1"/>
    </source>
</evidence>
<comment type="function">
    <text evidence="3">Component of the regulatory network controlling carbon source utilization through ubiquitination and deubiquitination involving creA, creB, creC, creD and acrB. Required to prevent the proteolysis of the CreB deubiquitinating enzyme in the absence of carbon catabolite repression. CreB deubiquitinating enzyme stabilized in a complex with the CreC leads to the expression of genes such as those in the proline and quinate pathways.</text>
</comment>
<dbReference type="GO" id="GO:0032153">
    <property type="term" value="C:cell division site"/>
    <property type="evidence" value="ECO:0007669"/>
    <property type="project" value="TreeGrafter"/>
</dbReference>
<evidence type="ECO:0000313" key="9">
    <source>
        <dbReference type="Proteomes" id="UP000192596"/>
    </source>
</evidence>
<comment type="subunit">
    <text evidence="5">Interacts with creB.</text>
</comment>
<gene>
    <name evidence="8" type="ORF">B0A48_05446</name>
</gene>
<dbReference type="GO" id="GO:0051286">
    <property type="term" value="C:cell tip"/>
    <property type="evidence" value="ECO:0007669"/>
    <property type="project" value="TreeGrafter"/>
</dbReference>
<dbReference type="PROSITE" id="PS50294">
    <property type="entry name" value="WD_REPEATS_REGION"/>
    <property type="match status" value="1"/>
</dbReference>
<dbReference type="EMBL" id="NAJO01000007">
    <property type="protein sequence ID" value="OQO11190.1"/>
    <property type="molecule type" value="Genomic_DNA"/>
</dbReference>
<dbReference type="Pfam" id="PF00400">
    <property type="entry name" value="WD40"/>
    <property type="match status" value="1"/>
</dbReference>